<evidence type="ECO:0000313" key="2">
    <source>
        <dbReference type="EMBL" id="MBY4631949.1"/>
    </source>
</evidence>
<keyword evidence="1" id="KW-0732">Signal</keyword>
<organism evidence="2 3">
    <name type="scientific">Rhizobium croatiense</name>
    <dbReference type="NCBI Taxonomy" id="2867516"/>
    <lineage>
        <taxon>Bacteria</taxon>
        <taxon>Pseudomonadati</taxon>
        <taxon>Pseudomonadota</taxon>
        <taxon>Alphaproteobacteria</taxon>
        <taxon>Hyphomicrobiales</taxon>
        <taxon>Rhizobiaceae</taxon>
        <taxon>Rhizobium/Agrobacterium group</taxon>
        <taxon>Rhizobium</taxon>
    </lineage>
</organism>
<evidence type="ECO:0000256" key="1">
    <source>
        <dbReference type="SAM" id="SignalP"/>
    </source>
</evidence>
<dbReference type="Pfam" id="PF06776">
    <property type="entry name" value="IalB"/>
    <property type="match status" value="1"/>
</dbReference>
<dbReference type="PROSITE" id="PS51257">
    <property type="entry name" value="PROKAR_LIPOPROTEIN"/>
    <property type="match status" value="1"/>
</dbReference>
<dbReference type="InterPro" id="IPR010642">
    <property type="entry name" value="Invasion_prot_B"/>
</dbReference>
<feature type="chain" id="PRO_5045918511" evidence="1">
    <location>
        <begin position="32"/>
        <end position="197"/>
    </location>
</feature>
<dbReference type="Gene3D" id="2.60.40.1880">
    <property type="entry name" value="Invasion associated locus B (IalB) protein"/>
    <property type="match status" value="1"/>
</dbReference>
<dbReference type="InterPro" id="IPR038696">
    <property type="entry name" value="IalB_sf"/>
</dbReference>
<reference evidence="2 3" key="1">
    <citation type="submission" date="2021-08" db="EMBL/GenBank/DDBJ databases">
        <title>Rhizobium croatiense sp. nov. and Rhizobium redzepovicii sp. nov., two new species isolated from nodules of Phaseolus vulgaris in Croatia.</title>
        <authorList>
            <person name="Rajnovic I."/>
            <person name="Ramirez-Bahena M.H."/>
            <person name="Kajic S."/>
            <person name="Igual M.J."/>
            <person name="Peix A."/>
            <person name="Velazquez E."/>
            <person name="Sikora S."/>
        </authorList>
    </citation>
    <scope>NUCLEOTIDE SEQUENCE [LARGE SCALE GENOMIC DNA]</scope>
    <source>
        <strain evidence="2 3">13T</strain>
    </source>
</reference>
<gene>
    <name evidence="2" type="ORF">K6M89_21920</name>
</gene>
<keyword evidence="3" id="KW-1185">Reference proteome</keyword>
<evidence type="ECO:0000313" key="3">
    <source>
        <dbReference type="Proteomes" id="UP000733858"/>
    </source>
</evidence>
<feature type="signal peptide" evidence="1">
    <location>
        <begin position="1"/>
        <end position="31"/>
    </location>
</feature>
<accession>A0ABS7M553</accession>
<dbReference type="EMBL" id="JAILYJ010000014">
    <property type="protein sequence ID" value="MBY4631949.1"/>
    <property type="molecule type" value="Genomic_DNA"/>
</dbReference>
<dbReference type="Proteomes" id="UP000733858">
    <property type="component" value="Unassembled WGS sequence"/>
</dbReference>
<protein>
    <submittedName>
        <fullName evidence="2">Invasion associated locus B family protein</fullName>
    </submittedName>
</protein>
<proteinExistence type="predicted"/>
<sequence length="197" mass="20689">MSKFSISRMKGGLRTVASLLIFLGCSSPSLSQSPDAVVQGQAPAIKSQKFDDWYYRCTGSGDTAACEVAQVAQVAKDGKNVNVLTLAIATAPAASQGKSKGKPRLMLTALLPLNVFLPSGLSIKADGKPLAKLDYRNCNEAGCWAQQALDAKTTAALRKGSTAEGLVRLMNGQDVNIRFSLKGLSPALDELQSTAAK</sequence>
<name>A0ABS7M553_9HYPH</name>
<comment type="caution">
    <text evidence="2">The sequence shown here is derived from an EMBL/GenBank/DDBJ whole genome shotgun (WGS) entry which is preliminary data.</text>
</comment>
<dbReference type="RefSeq" id="WP_222140954.1">
    <property type="nucleotide sequence ID" value="NZ_JAILYI010000011.1"/>
</dbReference>